<feature type="transmembrane region" description="Helical" evidence="10">
    <location>
        <begin position="162"/>
        <end position="185"/>
    </location>
</feature>
<sequence length="486" mass="50562">MSSKMDRPSNTSPATGIVTTGLMLFALFFGAGNLIFPPLLGATSGPSLPMVMLGFLTTGVLLPLATIIAVSTSGEGILGLARRVGSRFGLFMPLAVYLSIGPLYAVPRVVTVAYELATRPVLELLGIPDSHWALAIHVTIFLAVSILISLRPSRLADRIGRWLTPALLILLVVLCGATLLIVQGIDRPAIEPYASAPFTTGLTQGYLTMDVLSASVFGIVVISSLRERGFSTPGRLVRGTAVAGGIAAVLLGAVYIGLALIGTRTPGAVTTETTDGTELLRTAASLTLGRGGVMVFAGIVVLACLTTAVGLLASWAGYAHTAWPAVSFNRQLVAGTVVSLVLANLGLSAILTVTAPLTLLLYPLAICLVVVTLVDAVAPGHLRSAYLWPVTVAGALGLVSALNHAGWTAPSDLLSRTGLWDNSTGWIVPALIALGIGLVLDVRAGRWSAPAKDPHDTAPEVRQAKTVSSIDQVLERYREEDKDSGT</sequence>
<feature type="compositionally biased region" description="Basic and acidic residues" evidence="9">
    <location>
        <begin position="452"/>
        <end position="463"/>
    </location>
</feature>
<evidence type="ECO:0000256" key="4">
    <source>
        <dbReference type="ARBA" id="ARBA00022475"/>
    </source>
</evidence>
<keyword evidence="8 10" id="KW-0472">Membrane</keyword>
<evidence type="ECO:0000256" key="10">
    <source>
        <dbReference type="SAM" id="Phobius"/>
    </source>
</evidence>
<keyword evidence="12" id="KW-1185">Reference proteome</keyword>
<dbReference type="NCBIfam" id="TIGR00796">
    <property type="entry name" value="livcs"/>
    <property type="match status" value="1"/>
</dbReference>
<dbReference type="PANTHER" id="PTHR30588:SF0">
    <property type="entry name" value="BRANCHED-CHAIN AMINO ACID PERMEASE BRNQ"/>
    <property type="match status" value="1"/>
</dbReference>
<evidence type="ECO:0000256" key="9">
    <source>
        <dbReference type="SAM" id="MobiDB-lite"/>
    </source>
</evidence>
<reference evidence="11 12" key="1">
    <citation type="submission" date="2021-03" db="EMBL/GenBank/DDBJ databases">
        <title>Human Oral Microbial Genomes.</title>
        <authorList>
            <person name="Johnston C.D."/>
            <person name="Chen T."/>
            <person name="Dewhirst F.E."/>
        </authorList>
    </citation>
    <scope>NUCLEOTIDE SEQUENCE [LARGE SCALE GENOMIC DNA]</scope>
    <source>
        <strain evidence="11 12">DSMZ 100122</strain>
    </source>
</reference>
<dbReference type="RefSeq" id="WP_212327284.1">
    <property type="nucleotide sequence ID" value="NZ_AP024463.1"/>
</dbReference>
<dbReference type="InterPro" id="IPR004685">
    <property type="entry name" value="Brnchd-chn_aa_trnsp_Livcs"/>
</dbReference>
<gene>
    <name evidence="11" type="primary">brnQ</name>
    <name evidence="11" type="ORF">J5A65_07465</name>
</gene>
<evidence type="ECO:0000256" key="7">
    <source>
        <dbReference type="ARBA" id="ARBA00022989"/>
    </source>
</evidence>
<dbReference type="Pfam" id="PF05525">
    <property type="entry name" value="Branch_AA_trans"/>
    <property type="match status" value="1"/>
</dbReference>
<comment type="similarity">
    <text evidence="2">Belongs to the branched chain amino acid transporter family.</text>
</comment>
<feature type="transmembrane region" description="Helical" evidence="10">
    <location>
        <begin position="425"/>
        <end position="442"/>
    </location>
</feature>
<evidence type="ECO:0000256" key="2">
    <source>
        <dbReference type="ARBA" id="ARBA00008540"/>
    </source>
</evidence>
<dbReference type="EMBL" id="CP072384">
    <property type="protein sequence ID" value="QUC09536.1"/>
    <property type="molecule type" value="Genomic_DNA"/>
</dbReference>
<feature type="transmembrane region" description="Helical" evidence="10">
    <location>
        <begin position="295"/>
        <end position="320"/>
    </location>
</feature>
<feature type="transmembrane region" description="Helical" evidence="10">
    <location>
        <begin position="90"/>
        <end position="110"/>
    </location>
</feature>
<feature type="transmembrane region" description="Helical" evidence="10">
    <location>
        <begin position="130"/>
        <end position="150"/>
    </location>
</feature>
<comment type="subcellular location">
    <subcellularLocation>
        <location evidence="1">Cell membrane</location>
        <topology evidence="1">Multi-pass membrane protein</topology>
    </subcellularLocation>
</comment>
<name>A0ABX7Y9P6_9ACTN</name>
<accession>A0ABX7Y9P6</accession>
<keyword evidence="7 10" id="KW-1133">Transmembrane helix</keyword>
<feature type="transmembrane region" description="Helical" evidence="10">
    <location>
        <begin position="385"/>
        <end position="405"/>
    </location>
</feature>
<proteinExistence type="inferred from homology"/>
<feature type="transmembrane region" description="Helical" evidence="10">
    <location>
        <begin position="332"/>
        <end position="353"/>
    </location>
</feature>
<dbReference type="PANTHER" id="PTHR30588">
    <property type="entry name" value="BRANCHED-CHAIN AMINO ACID TRANSPORT SYSTEM 2 CARRIER PROTEIN"/>
    <property type="match status" value="1"/>
</dbReference>
<feature type="transmembrane region" description="Helical" evidence="10">
    <location>
        <begin position="359"/>
        <end position="378"/>
    </location>
</feature>
<evidence type="ECO:0000313" key="12">
    <source>
        <dbReference type="Proteomes" id="UP000678513"/>
    </source>
</evidence>
<evidence type="ECO:0000256" key="1">
    <source>
        <dbReference type="ARBA" id="ARBA00004651"/>
    </source>
</evidence>
<keyword evidence="3" id="KW-0813">Transport</keyword>
<dbReference type="Proteomes" id="UP000678513">
    <property type="component" value="Chromosome"/>
</dbReference>
<evidence type="ECO:0000256" key="8">
    <source>
        <dbReference type="ARBA" id="ARBA00023136"/>
    </source>
</evidence>
<keyword evidence="5 10" id="KW-0812">Transmembrane</keyword>
<feature type="transmembrane region" description="Helical" evidence="10">
    <location>
        <begin position="237"/>
        <end position="261"/>
    </location>
</feature>
<evidence type="ECO:0000256" key="3">
    <source>
        <dbReference type="ARBA" id="ARBA00022448"/>
    </source>
</evidence>
<feature type="transmembrane region" description="Helical" evidence="10">
    <location>
        <begin position="12"/>
        <end position="36"/>
    </location>
</feature>
<keyword evidence="4" id="KW-1003">Cell membrane</keyword>
<organism evidence="11 12">
    <name type="scientific">Arachnia rubra</name>
    <dbReference type="NCBI Taxonomy" id="1547448"/>
    <lineage>
        <taxon>Bacteria</taxon>
        <taxon>Bacillati</taxon>
        <taxon>Actinomycetota</taxon>
        <taxon>Actinomycetes</taxon>
        <taxon>Propionibacteriales</taxon>
        <taxon>Propionibacteriaceae</taxon>
        <taxon>Arachnia</taxon>
    </lineage>
</organism>
<evidence type="ECO:0000256" key="5">
    <source>
        <dbReference type="ARBA" id="ARBA00022692"/>
    </source>
</evidence>
<feature type="transmembrane region" description="Helical" evidence="10">
    <location>
        <begin position="205"/>
        <end position="225"/>
    </location>
</feature>
<evidence type="ECO:0000256" key="6">
    <source>
        <dbReference type="ARBA" id="ARBA00022970"/>
    </source>
</evidence>
<feature type="transmembrane region" description="Helical" evidence="10">
    <location>
        <begin position="48"/>
        <end position="70"/>
    </location>
</feature>
<evidence type="ECO:0000313" key="11">
    <source>
        <dbReference type="EMBL" id="QUC09536.1"/>
    </source>
</evidence>
<feature type="region of interest" description="Disordered" evidence="9">
    <location>
        <begin position="449"/>
        <end position="468"/>
    </location>
</feature>
<protein>
    <submittedName>
        <fullName evidence="11">Branched-chain amino acid transport system II carrier protein</fullName>
    </submittedName>
</protein>
<keyword evidence="6" id="KW-0029">Amino-acid transport</keyword>